<dbReference type="PROSITE" id="PS50158">
    <property type="entry name" value="ZF_CCHC"/>
    <property type="match status" value="1"/>
</dbReference>
<evidence type="ECO:0000256" key="2">
    <source>
        <dbReference type="SAM" id="MobiDB-lite"/>
    </source>
</evidence>
<dbReference type="InterPro" id="IPR001878">
    <property type="entry name" value="Znf_CCHC"/>
</dbReference>
<dbReference type="SUPFAM" id="SSF57756">
    <property type="entry name" value="Retrovirus zinc finger-like domains"/>
    <property type="match status" value="1"/>
</dbReference>
<reference evidence="4 5" key="1">
    <citation type="journal article" date="2022" name="Nat. Plants">
        <title>Genomes of leafy and leafless Platanthera orchids illuminate the evolution of mycoheterotrophy.</title>
        <authorList>
            <person name="Li M.H."/>
            <person name="Liu K.W."/>
            <person name="Li Z."/>
            <person name="Lu H.C."/>
            <person name="Ye Q.L."/>
            <person name="Zhang D."/>
            <person name="Wang J.Y."/>
            <person name="Li Y.F."/>
            <person name="Zhong Z.M."/>
            <person name="Liu X."/>
            <person name="Yu X."/>
            <person name="Liu D.K."/>
            <person name="Tu X.D."/>
            <person name="Liu B."/>
            <person name="Hao Y."/>
            <person name="Liao X.Y."/>
            <person name="Jiang Y.T."/>
            <person name="Sun W.H."/>
            <person name="Chen J."/>
            <person name="Chen Y.Q."/>
            <person name="Ai Y."/>
            <person name="Zhai J.W."/>
            <person name="Wu S.S."/>
            <person name="Zhou Z."/>
            <person name="Hsiao Y.Y."/>
            <person name="Wu W.L."/>
            <person name="Chen Y.Y."/>
            <person name="Lin Y.F."/>
            <person name="Hsu J.L."/>
            <person name="Li C.Y."/>
            <person name="Wang Z.W."/>
            <person name="Zhao X."/>
            <person name="Zhong W.Y."/>
            <person name="Ma X.K."/>
            <person name="Ma L."/>
            <person name="Huang J."/>
            <person name="Chen G.Z."/>
            <person name="Huang M.Z."/>
            <person name="Huang L."/>
            <person name="Peng D.H."/>
            <person name="Luo Y.B."/>
            <person name="Zou S.Q."/>
            <person name="Chen S.P."/>
            <person name="Lan S."/>
            <person name="Tsai W.C."/>
            <person name="Van de Peer Y."/>
            <person name="Liu Z.J."/>
        </authorList>
    </citation>
    <scope>NUCLEOTIDE SEQUENCE [LARGE SCALE GENOMIC DNA]</scope>
    <source>
        <strain evidence="4">Lor288</strain>
    </source>
</reference>
<feature type="region of interest" description="Disordered" evidence="2">
    <location>
        <begin position="1"/>
        <end position="59"/>
    </location>
</feature>
<dbReference type="SUPFAM" id="SSF50630">
    <property type="entry name" value="Acid proteases"/>
    <property type="match status" value="1"/>
</dbReference>
<organism evidence="4 5">
    <name type="scientific">Platanthera guangdongensis</name>
    <dbReference type="NCBI Taxonomy" id="2320717"/>
    <lineage>
        <taxon>Eukaryota</taxon>
        <taxon>Viridiplantae</taxon>
        <taxon>Streptophyta</taxon>
        <taxon>Embryophyta</taxon>
        <taxon>Tracheophyta</taxon>
        <taxon>Spermatophyta</taxon>
        <taxon>Magnoliopsida</taxon>
        <taxon>Liliopsida</taxon>
        <taxon>Asparagales</taxon>
        <taxon>Orchidaceae</taxon>
        <taxon>Orchidoideae</taxon>
        <taxon>Orchideae</taxon>
        <taxon>Orchidinae</taxon>
        <taxon>Platanthera</taxon>
    </lineage>
</organism>
<dbReference type="Gene3D" id="2.40.70.10">
    <property type="entry name" value="Acid Proteases"/>
    <property type="match status" value="1"/>
</dbReference>
<protein>
    <recommendedName>
        <fullName evidence="3">CCHC-type domain-containing protein</fullName>
    </recommendedName>
</protein>
<feature type="compositionally biased region" description="Low complexity" evidence="2">
    <location>
        <begin position="41"/>
        <end position="55"/>
    </location>
</feature>
<evidence type="ECO:0000256" key="1">
    <source>
        <dbReference type="PROSITE-ProRule" id="PRU00047"/>
    </source>
</evidence>
<evidence type="ECO:0000313" key="4">
    <source>
        <dbReference type="EMBL" id="KAK8940016.1"/>
    </source>
</evidence>
<evidence type="ECO:0000259" key="3">
    <source>
        <dbReference type="PROSITE" id="PS50158"/>
    </source>
</evidence>
<dbReference type="Pfam" id="PF08284">
    <property type="entry name" value="RVP_2"/>
    <property type="match status" value="1"/>
</dbReference>
<comment type="caution">
    <text evidence="4">The sequence shown here is derived from an EMBL/GenBank/DDBJ whole genome shotgun (WGS) entry which is preliminary data.</text>
</comment>
<dbReference type="InterPro" id="IPR001969">
    <property type="entry name" value="Aspartic_peptidase_AS"/>
</dbReference>
<dbReference type="SMART" id="SM00343">
    <property type="entry name" value="ZnF_C2HC"/>
    <property type="match status" value="1"/>
</dbReference>
<name>A0ABR2LG87_9ASPA</name>
<feature type="domain" description="CCHC-type" evidence="3">
    <location>
        <begin position="62"/>
        <end position="76"/>
    </location>
</feature>
<sequence length="346" mass="37947">MKRVQGKRALAVTQPEWKVPRSEKPFYKKRWGKKSKTSGQAPSSVASGATSGATSRPDTRTCFNCGRVGHITRDCRVPPKSEKKAGASYAEKGKAVVDSSASQAQPQVYNLGLQEDIKQSDVVTGFVMIRDTLARALFDTGASHSFLSSEFIARLGIPSRAKTDSVRVVLPNGYWMVADQACDVAVQIHGTKTRPSTTFVELSSSTQRDTPCDTPVSQAVCRYPRQTSTASRHSTIVEQLSSNTRHSLGHARVLGRVSSLDTSSSEKRRLPGQSSSRARHALRHAHVSGRECCSTIVDSKFRRPRGQIVDSSLTRPETRPCPRPCHPKSCLLRKIGLLQNTFARML</sequence>
<accession>A0ABR2LG87</accession>
<feature type="region of interest" description="Disordered" evidence="2">
    <location>
        <begin position="255"/>
        <end position="279"/>
    </location>
</feature>
<evidence type="ECO:0000313" key="5">
    <source>
        <dbReference type="Proteomes" id="UP001412067"/>
    </source>
</evidence>
<keyword evidence="1" id="KW-0862">Zinc</keyword>
<keyword evidence="1" id="KW-0863">Zinc-finger</keyword>
<dbReference type="Gene3D" id="4.10.60.10">
    <property type="entry name" value="Zinc finger, CCHC-type"/>
    <property type="match status" value="1"/>
</dbReference>
<dbReference type="CDD" id="cd00303">
    <property type="entry name" value="retropepsin_like"/>
    <property type="match status" value="1"/>
</dbReference>
<dbReference type="Proteomes" id="UP001412067">
    <property type="component" value="Unassembled WGS sequence"/>
</dbReference>
<keyword evidence="1" id="KW-0479">Metal-binding</keyword>
<dbReference type="InterPro" id="IPR036875">
    <property type="entry name" value="Znf_CCHC_sf"/>
</dbReference>
<dbReference type="Pfam" id="PF00098">
    <property type="entry name" value="zf-CCHC"/>
    <property type="match status" value="1"/>
</dbReference>
<feature type="compositionally biased region" description="Basic residues" evidence="2">
    <location>
        <begin position="27"/>
        <end position="36"/>
    </location>
</feature>
<gene>
    <name evidence="4" type="ORF">KSP40_PGU014759</name>
</gene>
<dbReference type="InterPro" id="IPR021109">
    <property type="entry name" value="Peptidase_aspartic_dom_sf"/>
</dbReference>
<dbReference type="EMBL" id="JBBWWR010000020">
    <property type="protein sequence ID" value="KAK8940016.1"/>
    <property type="molecule type" value="Genomic_DNA"/>
</dbReference>
<dbReference type="PROSITE" id="PS00141">
    <property type="entry name" value="ASP_PROTEASE"/>
    <property type="match status" value="1"/>
</dbReference>
<keyword evidence="5" id="KW-1185">Reference proteome</keyword>
<proteinExistence type="predicted"/>